<name>A0A557QI96_9RHOO</name>
<gene>
    <name evidence="2" type="ORF">FHP91_17000</name>
</gene>
<feature type="domain" description="DUF695" evidence="1">
    <location>
        <begin position="27"/>
        <end position="153"/>
    </location>
</feature>
<reference evidence="2 3" key="1">
    <citation type="submission" date="2019-07" db="EMBL/GenBank/DDBJ databases">
        <title>The pathways for chlorine oxyanion respiration interact through the shared metabolite chlorate.</title>
        <authorList>
            <person name="Barnum T.P."/>
            <person name="Cheng Y."/>
            <person name="Hill K.A."/>
            <person name="Lucas L.N."/>
            <person name="Carlson H.K."/>
            <person name="Coates J.D."/>
        </authorList>
    </citation>
    <scope>NUCLEOTIDE SEQUENCE [LARGE SCALE GENOMIC DNA]</scope>
    <source>
        <strain evidence="2 3">SFB-3</strain>
    </source>
</reference>
<dbReference type="Pfam" id="PF05117">
    <property type="entry name" value="DUF695"/>
    <property type="match status" value="1"/>
</dbReference>
<evidence type="ECO:0000313" key="2">
    <source>
        <dbReference type="EMBL" id="TVO52634.1"/>
    </source>
</evidence>
<sequence length="161" mass="17905">MGLFNFGKKKSQENAATTKKSGIYGEDSWSIGEAKVDGLPIIIRTRTSLPSVPDRQIYENLILISWTYQSDQSGMPPKDVNLQTQHFEDALEVALEAKGIGIQAACITGKGSKEWRYYTYDKDEFMSKLNTGLAGHPVYPLDIKFFVDPDWNALAELAPGV</sequence>
<proteinExistence type="predicted"/>
<dbReference type="InterPro" id="IPR016097">
    <property type="entry name" value="DUF695"/>
</dbReference>
<evidence type="ECO:0000313" key="3">
    <source>
        <dbReference type="Proteomes" id="UP000319502"/>
    </source>
</evidence>
<accession>A0A557QI96</accession>
<organism evidence="2 3">
    <name type="scientific">Denitromonas halophila</name>
    <dbReference type="NCBI Taxonomy" id="1629404"/>
    <lineage>
        <taxon>Bacteria</taxon>
        <taxon>Pseudomonadati</taxon>
        <taxon>Pseudomonadota</taxon>
        <taxon>Betaproteobacteria</taxon>
        <taxon>Rhodocyclales</taxon>
        <taxon>Zoogloeaceae</taxon>
        <taxon>Denitromonas</taxon>
    </lineage>
</organism>
<dbReference type="OrthoDB" id="9151249at2"/>
<evidence type="ECO:0000259" key="1">
    <source>
        <dbReference type="Pfam" id="PF05117"/>
    </source>
</evidence>
<dbReference type="EMBL" id="VMNK01000016">
    <property type="protein sequence ID" value="TVO52634.1"/>
    <property type="molecule type" value="Genomic_DNA"/>
</dbReference>
<protein>
    <submittedName>
        <fullName evidence="2">DUF695 domain-containing protein</fullName>
    </submittedName>
</protein>
<keyword evidence="3" id="KW-1185">Reference proteome</keyword>
<dbReference type="RefSeq" id="WP_144310724.1">
    <property type="nucleotide sequence ID" value="NZ_VMNK01000016.1"/>
</dbReference>
<dbReference type="Proteomes" id="UP000319502">
    <property type="component" value="Unassembled WGS sequence"/>
</dbReference>
<dbReference type="AlphaFoldDB" id="A0A557QI96"/>
<comment type="caution">
    <text evidence="2">The sequence shown here is derived from an EMBL/GenBank/DDBJ whole genome shotgun (WGS) entry which is preliminary data.</text>
</comment>